<organism evidence="6 7">
    <name type="scientific">Slackia piriformis YIT 12062</name>
    <dbReference type="NCBI Taxonomy" id="742818"/>
    <lineage>
        <taxon>Bacteria</taxon>
        <taxon>Bacillati</taxon>
        <taxon>Actinomycetota</taxon>
        <taxon>Coriobacteriia</taxon>
        <taxon>Eggerthellales</taxon>
        <taxon>Eggerthellaceae</taxon>
        <taxon>Slackia</taxon>
    </lineage>
</organism>
<evidence type="ECO:0000256" key="4">
    <source>
        <dbReference type="SAM" id="Phobius"/>
    </source>
</evidence>
<dbReference type="SUPFAM" id="SSF46894">
    <property type="entry name" value="C-terminal effector domain of the bipartite response regulators"/>
    <property type="match status" value="1"/>
</dbReference>
<evidence type="ECO:0000259" key="5">
    <source>
        <dbReference type="PROSITE" id="PS50043"/>
    </source>
</evidence>
<dbReference type="PROSITE" id="PS50043">
    <property type="entry name" value="HTH_LUXR_2"/>
    <property type="match status" value="1"/>
</dbReference>
<keyword evidence="1" id="KW-0805">Transcription regulation</keyword>
<dbReference type="GO" id="GO:0006355">
    <property type="term" value="P:regulation of DNA-templated transcription"/>
    <property type="evidence" value="ECO:0007669"/>
    <property type="project" value="InterPro"/>
</dbReference>
<dbReference type="HOGENOM" id="CLU_056909_0_0_11"/>
<keyword evidence="2" id="KW-0238">DNA-binding</keyword>
<dbReference type="InterPro" id="IPR036388">
    <property type="entry name" value="WH-like_DNA-bd_sf"/>
</dbReference>
<dbReference type="eggNOG" id="COG2197">
    <property type="taxonomic scope" value="Bacteria"/>
</dbReference>
<feature type="domain" description="HTH luxR-type" evidence="5">
    <location>
        <begin position="253"/>
        <end position="318"/>
    </location>
</feature>
<dbReference type="InParanoid" id="K0YIA8"/>
<dbReference type="Proteomes" id="UP000006069">
    <property type="component" value="Unassembled WGS sequence"/>
</dbReference>
<dbReference type="OrthoDB" id="3264440at2"/>
<keyword evidence="3" id="KW-0804">Transcription</keyword>
<dbReference type="InterPro" id="IPR000792">
    <property type="entry name" value="Tscrpt_reg_LuxR_C"/>
</dbReference>
<dbReference type="CDD" id="cd06170">
    <property type="entry name" value="LuxR_C_like"/>
    <property type="match status" value="1"/>
</dbReference>
<feature type="transmembrane region" description="Helical" evidence="4">
    <location>
        <begin position="131"/>
        <end position="150"/>
    </location>
</feature>
<feature type="transmembrane region" description="Helical" evidence="4">
    <location>
        <begin position="170"/>
        <end position="191"/>
    </location>
</feature>
<dbReference type="PATRIC" id="fig|742818.3.peg.1914"/>
<keyword evidence="4" id="KW-0472">Membrane</keyword>
<evidence type="ECO:0000256" key="3">
    <source>
        <dbReference type="ARBA" id="ARBA00023163"/>
    </source>
</evidence>
<dbReference type="InterPro" id="IPR016032">
    <property type="entry name" value="Sig_transdc_resp-reg_C-effctor"/>
</dbReference>
<sequence length="318" mass="35810">MELLYFHLTVIVQLISVITSAACLAVYLVSHRRTFLFAFCGFLFYFIDVSLIFQDEFVSIATNLESDPLYLTLRSLGSMVSGGGIYISLWLLVCDFVGEKRTALLAIPGAIFVAGSLAALFLIPSSPLARFAFYSMRTLLLLWIVVFIAFRYITTLDPIERGRMRRHKALYLALAVGGACIFLEDIASFFYGITLFPATHFNGERNYSEEILMLICAAASCVSAYRALSLRYENPPTREDDHVESAIEGNLELYAKRHKLSKREMEALKLILLGLDNQNIASTMGVAPSTAKVHVHNILQKTGHPNRQDLIQDFWRTW</sequence>
<feature type="transmembrane region" description="Helical" evidence="4">
    <location>
        <begin position="105"/>
        <end position="125"/>
    </location>
</feature>
<dbReference type="Gene3D" id="1.10.10.10">
    <property type="entry name" value="Winged helix-like DNA-binding domain superfamily/Winged helix DNA-binding domain"/>
    <property type="match status" value="1"/>
</dbReference>
<dbReference type="PANTHER" id="PTHR44688">
    <property type="entry name" value="DNA-BINDING TRANSCRIPTIONAL ACTIVATOR DEVR_DOSR"/>
    <property type="match status" value="1"/>
</dbReference>
<dbReference type="PANTHER" id="PTHR44688:SF16">
    <property type="entry name" value="DNA-BINDING TRANSCRIPTIONAL ACTIVATOR DEVR_DOSR"/>
    <property type="match status" value="1"/>
</dbReference>
<evidence type="ECO:0000256" key="1">
    <source>
        <dbReference type="ARBA" id="ARBA00023015"/>
    </source>
</evidence>
<evidence type="ECO:0000313" key="6">
    <source>
        <dbReference type="EMBL" id="EJZ83292.1"/>
    </source>
</evidence>
<feature type="transmembrane region" description="Helical" evidence="4">
    <location>
        <begin position="35"/>
        <end position="53"/>
    </location>
</feature>
<feature type="transmembrane region" description="Helical" evidence="4">
    <location>
        <begin position="73"/>
        <end position="93"/>
    </location>
</feature>
<dbReference type="EMBL" id="ADMD01000009">
    <property type="protein sequence ID" value="EJZ83292.1"/>
    <property type="molecule type" value="Genomic_DNA"/>
</dbReference>
<keyword evidence="4" id="KW-0812">Transmembrane</keyword>
<dbReference type="AlphaFoldDB" id="K0YIA8"/>
<keyword evidence="4" id="KW-1133">Transmembrane helix</keyword>
<accession>K0YIA8</accession>
<keyword evidence="7" id="KW-1185">Reference proteome</keyword>
<dbReference type="SMART" id="SM00421">
    <property type="entry name" value="HTH_LUXR"/>
    <property type="match status" value="1"/>
</dbReference>
<comment type="caution">
    <text evidence="6">The sequence shown here is derived from an EMBL/GenBank/DDBJ whole genome shotgun (WGS) entry which is preliminary data.</text>
</comment>
<name>K0YIA8_9ACTN</name>
<feature type="transmembrane region" description="Helical" evidence="4">
    <location>
        <begin position="211"/>
        <end position="228"/>
    </location>
</feature>
<gene>
    <name evidence="6" type="ORF">HMPREF9451_01811</name>
</gene>
<evidence type="ECO:0000313" key="7">
    <source>
        <dbReference type="Proteomes" id="UP000006069"/>
    </source>
</evidence>
<reference evidence="6 7" key="1">
    <citation type="submission" date="2012-08" db="EMBL/GenBank/DDBJ databases">
        <title>The Genome Sequence of Slackia piriformis YIT 12062.</title>
        <authorList>
            <consortium name="The Broad Institute Genome Sequencing Platform"/>
            <person name="Earl A."/>
            <person name="Ward D."/>
            <person name="Feldgarden M."/>
            <person name="Gevers D."/>
            <person name="Morotomi M."/>
            <person name="Walker B."/>
            <person name="Young S.K."/>
            <person name="Zeng Q."/>
            <person name="Gargeya S."/>
            <person name="Fitzgerald M."/>
            <person name="Haas B."/>
            <person name="Abouelleil A."/>
            <person name="Alvarado L."/>
            <person name="Arachchi H.M."/>
            <person name="Berlin A.M."/>
            <person name="Chapman S.B."/>
            <person name="Goldberg J."/>
            <person name="Griggs A."/>
            <person name="Gujja S."/>
            <person name="Hansen M."/>
            <person name="Howarth C."/>
            <person name="Imamovic A."/>
            <person name="Larimer J."/>
            <person name="McCowen C."/>
            <person name="Montmayeur A."/>
            <person name="Murphy C."/>
            <person name="Neiman D."/>
            <person name="Pearson M."/>
            <person name="Priest M."/>
            <person name="Roberts A."/>
            <person name="Saif S."/>
            <person name="Shea T."/>
            <person name="Sisk P."/>
            <person name="Sykes S."/>
            <person name="Wortman J."/>
            <person name="Nusbaum C."/>
            <person name="Birren B."/>
        </authorList>
    </citation>
    <scope>NUCLEOTIDE SEQUENCE [LARGE SCALE GENOMIC DNA]</scope>
    <source>
        <strain evidence="6 7">YIT 12062</strain>
    </source>
</reference>
<proteinExistence type="predicted"/>
<feature type="transmembrane region" description="Helical" evidence="4">
    <location>
        <begin position="6"/>
        <end position="28"/>
    </location>
</feature>
<evidence type="ECO:0000256" key="2">
    <source>
        <dbReference type="ARBA" id="ARBA00023125"/>
    </source>
</evidence>
<protein>
    <recommendedName>
        <fullName evidence="5">HTH luxR-type domain-containing protein</fullName>
    </recommendedName>
</protein>
<dbReference type="GO" id="GO:0003677">
    <property type="term" value="F:DNA binding"/>
    <property type="evidence" value="ECO:0007669"/>
    <property type="project" value="UniProtKB-KW"/>
</dbReference>
<dbReference type="RefSeq" id="WP_009139988.1">
    <property type="nucleotide sequence ID" value="NZ_JH815199.1"/>
</dbReference>
<dbReference type="Pfam" id="PF00196">
    <property type="entry name" value="GerE"/>
    <property type="match status" value="1"/>
</dbReference>
<dbReference type="PRINTS" id="PR00038">
    <property type="entry name" value="HTHLUXR"/>
</dbReference>